<dbReference type="Gene3D" id="3.30.70.2200">
    <property type="match status" value="1"/>
</dbReference>
<dbReference type="AlphaFoldDB" id="A0AAW4L6J4"/>
<accession>A0AAW4L6J4</accession>
<organism evidence="1 2">
    <name type="scientific">Geoanaerobacter pelophilus</name>
    <dbReference type="NCBI Taxonomy" id="60036"/>
    <lineage>
        <taxon>Bacteria</taxon>
        <taxon>Pseudomonadati</taxon>
        <taxon>Thermodesulfobacteriota</taxon>
        <taxon>Desulfuromonadia</taxon>
        <taxon>Geobacterales</taxon>
        <taxon>Geobacteraceae</taxon>
        <taxon>Geoanaerobacter</taxon>
    </lineage>
</organism>
<dbReference type="EMBL" id="JAHCVJ010000005">
    <property type="protein sequence ID" value="MBT0665150.1"/>
    <property type="molecule type" value="Genomic_DNA"/>
</dbReference>
<comment type="caution">
    <text evidence="1">The sequence shown here is derived from an EMBL/GenBank/DDBJ whole genome shotgun (WGS) entry which is preliminary data.</text>
</comment>
<gene>
    <name evidence="1" type="ORF">KI809_12655</name>
</gene>
<evidence type="ECO:0000313" key="2">
    <source>
        <dbReference type="Proteomes" id="UP000811899"/>
    </source>
</evidence>
<dbReference type="PANTHER" id="PTHR40705">
    <property type="entry name" value="TRNA(ILE2) 2-AGMATINYLCYTIDINE SYNTHETASE TIAS"/>
    <property type="match status" value="1"/>
</dbReference>
<evidence type="ECO:0000313" key="1">
    <source>
        <dbReference type="EMBL" id="MBT0665150.1"/>
    </source>
</evidence>
<dbReference type="Proteomes" id="UP000811899">
    <property type="component" value="Unassembled WGS sequence"/>
</dbReference>
<name>A0AAW4L6J4_9BACT</name>
<protein>
    <recommendedName>
        <fullName evidence="3">tRNA(Ile2) 2-agmatinylcytidine synthetase</fullName>
    </recommendedName>
</protein>
<proteinExistence type="predicted"/>
<evidence type="ECO:0008006" key="3">
    <source>
        <dbReference type="Google" id="ProtNLM"/>
    </source>
</evidence>
<dbReference type="RefSeq" id="WP_214171930.1">
    <property type="nucleotide sequence ID" value="NZ_JAHCVJ010000005.1"/>
</dbReference>
<sequence length="246" mass="25841">MQILVSIDDTDNLDSRGTGALASLLADALEERSWGKSSFVTRHQLLLHQDIPYTSHNSAMCFAADIQPHLLDTVIEYASAFLAGESAAGSDPGLCVAAIDCLKNRNLLLTFGNRAKQEVVTMAEAHAVAKEAGCHLSSHGGSGQGVIGALAGAGLRLGGNDGRLKGSLRMPAAAGRVSVAELMGCAEVDEIRTVSGEPLDGTEQVRLGDKVKTVMLAGKSVLLLEPVSGTGEIRWQTCAKQRLKCY</sequence>
<dbReference type="PANTHER" id="PTHR40705:SF2">
    <property type="entry name" value="DUF1743 DOMAIN-CONTAINING PROTEIN"/>
    <property type="match status" value="1"/>
</dbReference>
<reference evidence="1 2" key="1">
    <citation type="submission" date="2021-05" db="EMBL/GenBank/DDBJ databases">
        <title>The draft genome of Geobacter pelophilus DSM 12255.</title>
        <authorList>
            <person name="Xu Z."/>
            <person name="Masuda Y."/>
            <person name="Itoh H."/>
            <person name="Senoo K."/>
        </authorList>
    </citation>
    <scope>NUCLEOTIDE SEQUENCE [LARGE SCALE GENOMIC DNA]</scope>
    <source>
        <strain evidence="1 2">DSM 12255</strain>
    </source>
</reference>
<keyword evidence="2" id="KW-1185">Reference proteome</keyword>